<protein>
    <submittedName>
        <fullName evidence="6">Trichohyalin-like protein 1</fullName>
    </submittedName>
</protein>
<dbReference type="SMART" id="SM01394">
    <property type="entry name" value="S_100"/>
    <property type="match status" value="1"/>
</dbReference>
<dbReference type="RefSeq" id="XP_008063395.1">
    <property type="nucleotide sequence ID" value="XM_008065204.1"/>
</dbReference>
<dbReference type="STRING" id="1868482.ENSTSYP00000002633"/>
<feature type="compositionally biased region" description="Basic and acidic residues" evidence="3">
    <location>
        <begin position="379"/>
        <end position="390"/>
    </location>
</feature>
<dbReference type="InterPro" id="IPR042937">
    <property type="entry name" value="TCHHL1"/>
</dbReference>
<feature type="region of interest" description="Disordered" evidence="3">
    <location>
        <begin position="105"/>
        <end position="773"/>
    </location>
</feature>
<name>A0A1U7TZY1_CARSF</name>
<feature type="compositionally biased region" description="Polar residues" evidence="3">
    <location>
        <begin position="515"/>
        <end position="539"/>
    </location>
</feature>
<evidence type="ECO:0000313" key="5">
    <source>
        <dbReference type="Proteomes" id="UP000189704"/>
    </source>
</evidence>
<gene>
    <name evidence="6" type="primary">TCHHL1</name>
</gene>
<dbReference type="PANTHER" id="PTHR47612:SF1">
    <property type="entry name" value="TRICHOHYALIN-LIKE PROTEIN 1"/>
    <property type="match status" value="1"/>
</dbReference>
<feature type="region of interest" description="Disordered" evidence="3">
    <location>
        <begin position="813"/>
        <end position="856"/>
    </location>
</feature>
<dbReference type="PROSITE" id="PS50222">
    <property type="entry name" value="EF_HAND_2"/>
    <property type="match status" value="1"/>
</dbReference>
<keyword evidence="5" id="KW-1185">Reference proteome</keyword>
<feature type="compositionally biased region" description="Basic and acidic residues" evidence="3">
    <location>
        <begin position="833"/>
        <end position="856"/>
    </location>
</feature>
<evidence type="ECO:0000313" key="6">
    <source>
        <dbReference type="RefSeq" id="XP_008063395.1"/>
    </source>
</evidence>
<dbReference type="Proteomes" id="UP000189704">
    <property type="component" value="Unplaced"/>
</dbReference>
<feature type="compositionally biased region" description="Polar residues" evidence="3">
    <location>
        <begin position="563"/>
        <end position="574"/>
    </location>
</feature>
<feature type="compositionally biased region" description="Polar residues" evidence="3">
    <location>
        <begin position="113"/>
        <end position="123"/>
    </location>
</feature>
<dbReference type="InterPro" id="IPR013787">
    <property type="entry name" value="S100_Ca-bd_sub"/>
</dbReference>
<feature type="compositionally biased region" description="Basic and acidic residues" evidence="3">
    <location>
        <begin position="226"/>
        <end position="251"/>
    </location>
</feature>
<dbReference type="SUPFAM" id="SSF47473">
    <property type="entry name" value="EF-hand"/>
    <property type="match status" value="1"/>
</dbReference>
<dbReference type="InterPro" id="IPR018247">
    <property type="entry name" value="EF_Hand_1_Ca_BS"/>
</dbReference>
<feature type="compositionally biased region" description="Basic residues" evidence="3">
    <location>
        <begin position="163"/>
        <end position="173"/>
    </location>
</feature>
<dbReference type="KEGG" id="csyr:103267620"/>
<dbReference type="Pfam" id="PF01023">
    <property type="entry name" value="S_100"/>
    <property type="match status" value="1"/>
</dbReference>
<dbReference type="InterPro" id="IPR011992">
    <property type="entry name" value="EF-hand-dom_pair"/>
</dbReference>
<reference evidence="6" key="1">
    <citation type="submission" date="2025-08" db="UniProtKB">
        <authorList>
            <consortium name="RefSeq"/>
        </authorList>
    </citation>
    <scope>IDENTIFICATION</scope>
</reference>
<dbReference type="CDD" id="cd00213">
    <property type="entry name" value="S-100"/>
    <property type="match status" value="1"/>
</dbReference>
<evidence type="ECO:0000256" key="3">
    <source>
        <dbReference type="SAM" id="MobiDB-lite"/>
    </source>
</evidence>
<dbReference type="PANTHER" id="PTHR47612">
    <property type="entry name" value="TRICHOHYALIN-LIKE PROTEIN 1"/>
    <property type="match status" value="1"/>
</dbReference>
<accession>A0A1U7TZY1</accession>
<dbReference type="OMA" id="REAKTHN"/>
<evidence type="ECO:0000259" key="4">
    <source>
        <dbReference type="PROSITE" id="PS50222"/>
    </source>
</evidence>
<feature type="domain" description="EF-hand" evidence="4">
    <location>
        <begin position="48"/>
        <end position="83"/>
    </location>
</feature>
<feature type="compositionally biased region" description="Basic and acidic residues" evidence="3">
    <location>
        <begin position="324"/>
        <end position="347"/>
    </location>
</feature>
<organism evidence="5 6">
    <name type="scientific">Carlito syrichta</name>
    <name type="common">Philippine tarsier</name>
    <name type="synonym">Tarsius syrichta</name>
    <dbReference type="NCBI Taxonomy" id="1868482"/>
    <lineage>
        <taxon>Eukaryota</taxon>
        <taxon>Metazoa</taxon>
        <taxon>Chordata</taxon>
        <taxon>Craniata</taxon>
        <taxon>Vertebrata</taxon>
        <taxon>Euteleostomi</taxon>
        <taxon>Mammalia</taxon>
        <taxon>Eutheria</taxon>
        <taxon>Euarchontoglires</taxon>
        <taxon>Primates</taxon>
        <taxon>Haplorrhini</taxon>
        <taxon>Tarsiiformes</taxon>
        <taxon>Tarsiidae</taxon>
        <taxon>Carlito</taxon>
    </lineage>
</organism>
<dbReference type="AlphaFoldDB" id="A0A1U7TZY1"/>
<feature type="compositionally biased region" description="Basic and acidic residues" evidence="3">
    <location>
        <begin position="637"/>
        <end position="646"/>
    </location>
</feature>
<dbReference type="InterPro" id="IPR034325">
    <property type="entry name" value="S-100_dom"/>
</dbReference>
<keyword evidence="2" id="KW-0106">Calcium</keyword>
<feature type="compositionally biased region" description="Basic and acidic residues" evidence="3">
    <location>
        <begin position="487"/>
        <end position="505"/>
    </location>
</feature>
<feature type="compositionally biased region" description="Basic and acidic residues" evidence="3">
    <location>
        <begin position="729"/>
        <end position="743"/>
    </location>
</feature>
<evidence type="ECO:0000256" key="1">
    <source>
        <dbReference type="ARBA" id="ARBA00022723"/>
    </source>
</evidence>
<dbReference type="InterPro" id="IPR002048">
    <property type="entry name" value="EF_hand_dom"/>
</dbReference>
<evidence type="ECO:0000256" key="2">
    <source>
        <dbReference type="ARBA" id="ARBA00022837"/>
    </source>
</evidence>
<dbReference type="Gene3D" id="1.10.238.10">
    <property type="entry name" value="EF-hand"/>
    <property type="match status" value="1"/>
</dbReference>
<dbReference type="OrthoDB" id="9450604at2759"/>
<dbReference type="GeneID" id="103267620"/>
<dbReference type="GO" id="GO:0005509">
    <property type="term" value="F:calcium ion binding"/>
    <property type="evidence" value="ECO:0007669"/>
    <property type="project" value="InterPro"/>
</dbReference>
<dbReference type="CTD" id="126637"/>
<proteinExistence type="predicted"/>
<feature type="compositionally biased region" description="Basic and acidic residues" evidence="3">
    <location>
        <begin position="268"/>
        <end position="284"/>
    </location>
</feature>
<sequence length="856" mass="94052">MPQLLRDVLCVIETFHKYASGDSDEVTLTHRELKQLLHNEFDDFLQPYVLRAMERNLNLLDNDSNGTISFVEFVLAIFNLLNLCYLDVKSLLRTKLRQVSKLEKEKPSEVDLQATTSNGQRTARTLPGQEKVILPSVISPSSQLSPEENGAVGHSRVDPRGNAKTHHPPRKAPQHNDSMNQHLAGDEQSQEVAQSVPATEDNGAQLKTNKPVAGSGQTGSSTKEGGQNKEIPREGDELARERSGTKTRDQFGDQEGNLGNQNSLPEETTQRLFEDQEIRAEQGIKKHSKTQGPPLQGETEPSLENADQPEQAAAKIASQMQKATDPEGDCRTAETQESPAQEKEHETTSLPVQGRGRNIPETPGTGAEKQQGTAPEAHGSAEQKEHDRKTQPSVLEAQTQDEKCHRFQGLSNESDTKKDSETQNQSSEGDQNDPEREGAAVPGIEAKHTEEGPTEALVNSRNGPAAEGTPGTRERTQESAPLENQSEGEKSRVTKSYDKPVKENDGYQGEDPELSVTQNDEGSSETPNSLAPKEGNSSTETKELSVQEDSQSQVDPHGESVQGDHNNNPNTQKQRAPAEKDRAQEAVVLIVRGEDVQLTEEQEQPTREEHKSPGSETKGPGAAMKPSGHPEAQESTARGEKGKSLETKFPGALDANFTDQLSIMQLPEKGQSRSELKIQGSSTKEEEGGVPEFQDTLVKDLDEGNSVSSKTHPGTEDKSLMSQSSLEEMMLRDQEPHSVERNTVHSSSPRQYLQEKILRQTNNTHEEHQNQAQIAQASGLQLCNDQSRASLTSEISDCPVFFNHSQVSQQYTKEFLPVEEPTGAQKTSAPQALEDKQGHRQRGEPVPQREARTTKQ</sequence>
<dbReference type="PROSITE" id="PS00018">
    <property type="entry name" value="EF_HAND_1"/>
    <property type="match status" value="1"/>
</dbReference>
<dbReference type="GO" id="GO:0046914">
    <property type="term" value="F:transition metal ion binding"/>
    <property type="evidence" value="ECO:0007669"/>
    <property type="project" value="InterPro"/>
</dbReference>
<feature type="compositionally biased region" description="Polar residues" evidence="3">
    <location>
        <begin position="257"/>
        <end position="267"/>
    </location>
</feature>
<keyword evidence="1" id="KW-0479">Metal-binding</keyword>
<feature type="compositionally biased region" description="Basic and acidic residues" evidence="3">
    <location>
        <begin position="604"/>
        <end position="613"/>
    </location>
</feature>